<protein>
    <submittedName>
        <fullName evidence="1">Uncharacterized protein</fullName>
    </submittedName>
</protein>
<accession>L2GVF0</accession>
<evidence type="ECO:0000313" key="2">
    <source>
        <dbReference type="Proteomes" id="UP000011081"/>
    </source>
</evidence>
<sequence length="123" mass="14424">MIITEKLHLEHLDRALPGIKGYNKQTTHQKVKIFLHMIRRFGSYCIRSMHGEHLTELLSFALNLSYNGAAKFILINTNTAIRNYTKNRTICVIRSDEDVFVKHCRNKQQHFYICDDDTLLVKC</sequence>
<dbReference type="VEuPathDB" id="MicrosporidiaDB:VCUG_00847"/>
<gene>
    <name evidence="1" type="ORF">VCUG_00847</name>
</gene>
<dbReference type="AlphaFoldDB" id="L2GVF0"/>
<organism evidence="1 2">
    <name type="scientific">Vavraia culicis (isolate floridensis)</name>
    <name type="common">Microsporidian parasite</name>
    <dbReference type="NCBI Taxonomy" id="948595"/>
    <lineage>
        <taxon>Eukaryota</taxon>
        <taxon>Fungi</taxon>
        <taxon>Fungi incertae sedis</taxon>
        <taxon>Microsporidia</taxon>
        <taxon>Pleistophoridae</taxon>
        <taxon>Vavraia</taxon>
    </lineage>
</organism>
<dbReference type="HOGENOM" id="CLU_2016940_0_0_1"/>
<dbReference type="RefSeq" id="XP_008073867.1">
    <property type="nucleotide sequence ID" value="XM_008075676.1"/>
</dbReference>
<dbReference type="InParanoid" id="L2GVF0"/>
<reference evidence="2" key="1">
    <citation type="submission" date="2011-03" db="EMBL/GenBank/DDBJ databases">
        <title>The genome sequence of Vavraia culicis strain floridensis.</title>
        <authorList>
            <consortium name="The Broad Institute Genome Sequencing Platform"/>
            <person name="Cuomo C."/>
            <person name="Becnel J."/>
            <person name="Sanscrainte N."/>
            <person name="Young S.K."/>
            <person name="Zeng Q."/>
            <person name="Gargeya S."/>
            <person name="Fitzgerald M."/>
            <person name="Haas B."/>
            <person name="Abouelleil A."/>
            <person name="Alvarado L."/>
            <person name="Arachchi H.M."/>
            <person name="Berlin A."/>
            <person name="Chapman S.B."/>
            <person name="Gearin G."/>
            <person name="Goldberg J."/>
            <person name="Griggs A."/>
            <person name="Gujja S."/>
            <person name="Hansen M."/>
            <person name="Heiman D."/>
            <person name="Howarth C."/>
            <person name="Larimer J."/>
            <person name="Lui A."/>
            <person name="MacDonald P.J.P."/>
            <person name="McCowen C."/>
            <person name="Montmayeur A."/>
            <person name="Murphy C."/>
            <person name="Neiman D."/>
            <person name="Pearson M."/>
            <person name="Priest M."/>
            <person name="Roberts A."/>
            <person name="Saif S."/>
            <person name="Shea T."/>
            <person name="Sisk P."/>
            <person name="Stolte C."/>
            <person name="Sykes S."/>
            <person name="Wortman J."/>
            <person name="Nusbaum C."/>
            <person name="Birren B."/>
        </authorList>
    </citation>
    <scope>NUCLEOTIDE SEQUENCE [LARGE SCALE GENOMIC DNA]</scope>
    <source>
        <strain evidence="2">floridensis</strain>
    </source>
</reference>
<dbReference type="GeneID" id="19878730"/>
<keyword evidence="2" id="KW-1185">Reference proteome</keyword>
<dbReference type="EMBL" id="GL877414">
    <property type="protein sequence ID" value="ELA47646.1"/>
    <property type="molecule type" value="Genomic_DNA"/>
</dbReference>
<dbReference type="Proteomes" id="UP000011081">
    <property type="component" value="Unassembled WGS sequence"/>
</dbReference>
<evidence type="ECO:0000313" key="1">
    <source>
        <dbReference type="EMBL" id="ELA47646.1"/>
    </source>
</evidence>
<proteinExistence type="predicted"/>
<name>L2GVF0_VAVCU</name>